<dbReference type="OrthoDB" id="202825at2759"/>
<dbReference type="PANTHER" id="PTHR47551">
    <property type="entry name" value="TUBULIN--TYROSINE LIGASE PBY1-RELATED"/>
    <property type="match status" value="1"/>
</dbReference>
<dbReference type="InterPro" id="IPR004344">
    <property type="entry name" value="TTL/TTLL_fam"/>
</dbReference>
<comment type="caution">
    <text evidence="2">The sequence shown here is derived from an EMBL/GenBank/DDBJ whole genome shotgun (WGS) entry which is preliminary data.</text>
</comment>
<sequence length="402" mass="44511">MAEAVTPSPLIAIVTYGDDYVQPLIVSALQSLLPDGALNLVTEPQASNQGLATMVQTSRNPEPRTLQISSYETIDFEYAASHPHTCLINSYMIRKALIRKHFLSTTVDHWAAKKPESALATHFKRCEAWELDYAEFLDDALVDAFDLRASFARNGSRGRADERTTEWWILKPGMSDGGQGIRLFSSMEELQAIFDEWEEGQPDSGDEDDGHDEGDGVMASHLRHFIAQPYIHPPLLLASDPRKFHIRTYVLCVGRLAIYVYKPMLALFAASPYQPPWSHAPNDTASFLTNTCLQPDSPPNRVQPFWTLHLPHASLDAIFQQICAVTADVFRAAAGVMPVHFQPLGNGFELSHDTQTNPIHPDIKPARPPTAATQHSPQQPLTAPPPPNKPSQARDPTAKTPS</sequence>
<dbReference type="EMBL" id="NJES01000241">
    <property type="protein sequence ID" value="PHH74994.1"/>
    <property type="molecule type" value="Genomic_DNA"/>
</dbReference>
<name>A0A2C5Z6J7_9HYPO</name>
<dbReference type="AlphaFoldDB" id="A0A2C5Z6J7"/>
<protein>
    <submittedName>
        <fullName evidence="2">Uncharacterized protein</fullName>
    </submittedName>
</protein>
<dbReference type="Proteomes" id="UP000226431">
    <property type="component" value="Unassembled WGS sequence"/>
</dbReference>
<evidence type="ECO:0000256" key="1">
    <source>
        <dbReference type="SAM" id="MobiDB-lite"/>
    </source>
</evidence>
<proteinExistence type="predicted"/>
<dbReference type="InterPro" id="IPR027746">
    <property type="entry name" value="TTL"/>
</dbReference>
<feature type="region of interest" description="Disordered" evidence="1">
    <location>
        <begin position="348"/>
        <end position="402"/>
    </location>
</feature>
<dbReference type="Gene3D" id="3.30.470.20">
    <property type="entry name" value="ATP-grasp fold, B domain"/>
    <property type="match status" value="1"/>
</dbReference>
<reference evidence="2 3" key="1">
    <citation type="submission" date="2017-06" db="EMBL/GenBank/DDBJ databases">
        <title>Ant-infecting Ophiocordyceps genomes reveal a high diversity of potential behavioral manipulation genes and a possible major role for enterotoxins.</title>
        <authorList>
            <person name="De Bekker C."/>
            <person name="Evans H.C."/>
            <person name="Brachmann A."/>
            <person name="Hughes D.P."/>
        </authorList>
    </citation>
    <scope>NUCLEOTIDE SEQUENCE [LARGE SCALE GENOMIC DNA]</scope>
    <source>
        <strain evidence="2 3">Map16</strain>
    </source>
</reference>
<dbReference type="STRING" id="2004952.A0A2C5Z6J7"/>
<dbReference type="PANTHER" id="PTHR47551:SF1">
    <property type="entry name" value="TUBULIN--TYROSINE LIGASE PBY1-RELATED"/>
    <property type="match status" value="1"/>
</dbReference>
<dbReference type="Pfam" id="PF03133">
    <property type="entry name" value="TTL"/>
    <property type="match status" value="1"/>
</dbReference>
<dbReference type="PROSITE" id="PS51221">
    <property type="entry name" value="TTL"/>
    <property type="match status" value="1"/>
</dbReference>
<gene>
    <name evidence="2" type="ORF">CDD80_2717</name>
</gene>
<accession>A0A2C5Z6J7</accession>
<keyword evidence="3" id="KW-1185">Reference proteome</keyword>
<evidence type="ECO:0000313" key="3">
    <source>
        <dbReference type="Proteomes" id="UP000226431"/>
    </source>
</evidence>
<evidence type="ECO:0000313" key="2">
    <source>
        <dbReference type="EMBL" id="PHH74994.1"/>
    </source>
</evidence>
<dbReference type="GO" id="GO:0000932">
    <property type="term" value="C:P-body"/>
    <property type="evidence" value="ECO:0007669"/>
    <property type="project" value="TreeGrafter"/>
</dbReference>
<dbReference type="SUPFAM" id="SSF56059">
    <property type="entry name" value="Glutathione synthetase ATP-binding domain-like"/>
    <property type="match status" value="1"/>
</dbReference>
<organism evidence="2 3">
    <name type="scientific">Ophiocordyceps camponoti-rufipedis</name>
    <dbReference type="NCBI Taxonomy" id="2004952"/>
    <lineage>
        <taxon>Eukaryota</taxon>
        <taxon>Fungi</taxon>
        <taxon>Dikarya</taxon>
        <taxon>Ascomycota</taxon>
        <taxon>Pezizomycotina</taxon>
        <taxon>Sordariomycetes</taxon>
        <taxon>Hypocreomycetidae</taxon>
        <taxon>Hypocreales</taxon>
        <taxon>Ophiocordycipitaceae</taxon>
        <taxon>Ophiocordyceps</taxon>
    </lineage>
</organism>